<sequence>MHLPLIGKLKRPRPWLIGLIVVGLLGAGAIAFFILRRPAPYDVAELTVPVAAEGITVRITASGDVEPIRTVNLSPKAAGIVEELYVEQGDRVQAGQIVARMRSDELEAQIVQNRGSLAEAEAALRDVQQGSTPTDVAQAEANLAAVEAQVRDARARLDLANEDLNRNQQLADQGAIAQNELDRAVSEVRSARANLEQTQSRVAEAEQRLADLRNDPDPEDLDQAQARVRQAQGRLQAIQTQVEDTIIRAPFGGIVTQKFATEGAFVTPTTSASEASSATSTAIIAIADGLEVVAEVPEADISRIQIGQAVEIQADAFPEQLFEGAVRLIAPEAIERQNVTVFQVRIRLITGEDRLRSNMNVTVAFLGDQLDDALVVPAVSIITQSGETGVLVPGEDNRVEFVPVTLGPQVGDQIQVLDGLEAGDRVFIDLPPGQRLENLTFGRERS</sequence>
<reference evidence="9" key="1">
    <citation type="submission" date="2020-10" db="EMBL/GenBank/DDBJ databases">
        <authorList>
            <person name="Castelo-Branco R."/>
            <person name="Eusebio N."/>
            <person name="Adriana R."/>
            <person name="Vieira A."/>
            <person name="Brugerolle De Fraissinette N."/>
            <person name="Rezende De Castro R."/>
            <person name="Schneider M.P."/>
            <person name="Vasconcelos V."/>
            <person name="Leao P.N."/>
        </authorList>
    </citation>
    <scope>NUCLEOTIDE SEQUENCE</scope>
    <source>
        <strain evidence="9">LEGE 07310</strain>
    </source>
</reference>
<evidence type="ECO:0000256" key="5">
    <source>
        <dbReference type="SAM" id="Phobius"/>
    </source>
</evidence>
<feature type="coiled-coil region" evidence="4">
    <location>
        <begin position="103"/>
        <end position="241"/>
    </location>
</feature>
<keyword evidence="10" id="KW-1185">Reference proteome</keyword>
<evidence type="ECO:0000259" key="8">
    <source>
        <dbReference type="Pfam" id="PF25967"/>
    </source>
</evidence>
<evidence type="ECO:0000259" key="6">
    <source>
        <dbReference type="Pfam" id="PF25881"/>
    </source>
</evidence>
<organism evidence="9 10">
    <name type="scientific">Vasconcelosia minhoensis LEGE 07310</name>
    <dbReference type="NCBI Taxonomy" id="915328"/>
    <lineage>
        <taxon>Bacteria</taxon>
        <taxon>Bacillati</taxon>
        <taxon>Cyanobacteriota</taxon>
        <taxon>Cyanophyceae</taxon>
        <taxon>Nodosilineales</taxon>
        <taxon>Cymatolegaceae</taxon>
        <taxon>Vasconcelosia</taxon>
        <taxon>Vasconcelosia minhoensis</taxon>
    </lineage>
</organism>
<dbReference type="Gene3D" id="2.40.50.100">
    <property type="match status" value="1"/>
</dbReference>
<proteinExistence type="inferred from homology"/>
<comment type="subcellular location">
    <subcellularLocation>
        <location evidence="1">Cell envelope</location>
    </subcellularLocation>
</comment>
<dbReference type="InterPro" id="IPR006143">
    <property type="entry name" value="RND_pump_MFP"/>
</dbReference>
<dbReference type="Pfam" id="PF25881">
    <property type="entry name" value="HH_YBHG"/>
    <property type="match status" value="1"/>
</dbReference>
<dbReference type="InterPro" id="IPR058627">
    <property type="entry name" value="MdtA-like_C"/>
</dbReference>
<dbReference type="SUPFAM" id="SSF111369">
    <property type="entry name" value="HlyD-like secretion proteins"/>
    <property type="match status" value="3"/>
</dbReference>
<dbReference type="Gene3D" id="2.40.420.20">
    <property type="match status" value="1"/>
</dbReference>
<accession>A0A8J7A5Y3</accession>
<dbReference type="AlphaFoldDB" id="A0A8J7A5Y3"/>
<evidence type="ECO:0000256" key="4">
    <source>
        <dbReference type="SAM" id="Coils"/>
    </source>
</evidence>
<dbReference type="Pfam" id="PF25967">
    <property type="entry name" value="RND-MFP_C"/>
    <property type="match status" value="1"/>
</dbReference>
<feature type="transmembrane region" description="Helical" evidence="5">
    <location>
        <begin position="15"/>
        <end position="35"/>
    </location>
</feature>
<dbReference type="InterPro" id="IPR059052">
    <property type="entry name" value="HH_YbhG-like"/>
</dbReference>
<keyword evidence="5" id="KW-0472">Membrane</keyword>
<dbReference type="EMBL" id="JADEXG010000006">
    <property type="protein sequence ID" value="MBE9076510.1"/>
    <property type="molecule type" value="Genomic_DNA"/>
</dbReference>
<dbReference type="Pfam" id="PF25954">
    <property type="entry name" value="Beta-barrel_RND_2"/>
    <property type="match status" value="1"/>
</dbReference>
<feature type="domain" description="Multidrug resistance protein MdtA-like C-terminal permuted SH3" evidence="8">
    <location>
        <begin position="372"/>
        <end position="429"/>
    </location>
</feature>
<dbReference type="PANTHER" id="PTHR32347">
    <property type="entry name" value="EFFLUX SYSTEM COMPONENT YKNX-RELATED"/>
    <property type="match status" value="1"/>
</dbReference>
<dbReference type="Gene3D" id="1.10.287.470">
    <property type="entry name" value="Helix hairpin bin"/>
    <property type="match status" value="2"/>
</dbReference>
<evidence type="ECO:0000259" key="7">
    <source>
        <dbReference type="Pfam" id="PF25954"/>
    </source>
</evidence>
<evidence type="ECO:0000313" key="10">
    <source>
        <dbReference type="Proteomes" id="UP000636505"/>
    </source>
</evidence>
<keyword evidence="3 4" id="KW-0175">Coiled coil</keyword>
<name>A0A8J7A5Y3_9CYAN</name>
<gene>
    <name evidence="9" type="ORF">IQ241_04235</name>
</gene>
<dbReference type="PRINTS" id="PR01490">
    <property type="entry name" value="RTXTOXIND"/>
</dbReference>
<dbReference type="RefSeq" id="WP_193905169.1">
    <property type="nucleotide sequence ID" value="NZ_JADEXG010000006.1"/>
</dbReference>
<evidence type="ECO:0000256" key="2">
    <source>
        <dbReference type="ARBA" id="ARBA00009477"/>
    </source>
</evidence>
<dbReference type="NCBIfam" id="TIGR01730">
    <property type="entry name" value="RND_mfp"/>
    <property type="match status" value="1"/>
</dbReference>
<feature type="domain" description="CusB-like beta-barrel" evidence="7">
    <location>
        <begin position="292"/>
        <end position="366"/>
    </location>
</feature>
<evidence type="ECO:0000256" key="3">
    <source>
        <dbReference type="ARBA" id="ARBA00023054"/>
    </source>
</evidence>
<dbReference type="GO" id="GO:0030313">
    <property type="term" value="C:cell envelope"/>
    <property type="evidence" value="ECO:0007669"/>
    <property type="project" value="UniProtKB-SubCell"/>
</dbReference>
<comment type="caution">
    <text evidence="9">The sequence shown here is derived from an EMBL/GenBank/DDBJ whole genome shotgun (WGS) entry which is preliminary data.</text>
</comment>
<dbReference type="GO" id="GO:0022857">
    <property type="term" value="F:transmembrane transporter activity"/>
    <property type="evidence" value="ECO:0007669"/>
    <property type="project" value="InterPro"/>
</dbReference>
<keyword evidence="5" id="KW-0812">Transmembrane</keyword>
<dbReference type="InterPro" id="IPR050465">
    <property type="entry name" value="UPF0194_transport"/>
</dbReference>
<dbReference type="PANTHER" id="PTHR32347:SF14">
    <property type="entry name" value="EFFLUX SYSTEM COMPONENT YKNX-RELATED"/>
    <property type="match status" value="1"/>
</dbReference>
<comment type="similarity">
    <text evidence="2">Belongs to the membrane fusion protein (MFP) (TC 8.A.1) family.</text>
</comment>
<dbReference type="Proteomes" id="UP000636505">
    <property type="component" value="Unassembled WGS sequence"/>
</dbReference>
<keyword evidence="5" id="KW-1133">Transmembrane helix</keyword>
<dbReference type="GO" id="GO:0016020">
    <property type="term" value="C:membrane"/>
    <property type="evidence" value="ECO:0007669"/>
    <property type="project" value="InterPro"/>
</dbReference>
<evidence type="ECO:0000313" key="9">
    <source>
        <dbReference type="EMBL" id="MBE9076510.1"/>
    </source>
</evidence>
<protein>
    <submittedName>
        <fullName evidence="9">Efflux RND transporter periplasmic adaptor subunit</fullName>
    </submittedName>
</protein>
<evidence type="ECO:0000256" key="1">
    <source>
        <dbReference type="ARBA" id="ARBA00004196"/>
    </source>
</evidence>
<dbReference type="Gene3D" id="2.40.30.170">
    <property type="match status" value="1"/>
</dbReference>
<feature type="domain" description="YbhG-like alpha-helical hairpin" evidence="6">
    <location>
        <begin position="104"/>
        <end position="244"/>
    </location>
</feature>
<dbReference type="InterPro" id="IPR058792">
    <property type="entry name" value="Beta-barrel_RND_2"/>
</dbReference>